<keyword evidence="7" id="KW-0963">Cytoplasm</keyword>
<dbReference type="EC" id="2.4.2.7" evidence="6"/>
<comment type="pathway">
    <text evidence="3">Purine metabolism; AMP biosynthesis via salvage pathway; AMP from adenine: step 1/1.</text>
</comment>
<dbReference type="GO" id="GO:0003999">
    <property type="term" value="F:adenine phosphoribosyltransferase activity"/>
    <property type="evidence" value="ECO:0007669"/>
    <property type="project" value="UniProtKB-EC"/>
</dbReference>
<accession>A0A1D6Q4V5</accession>
<dbReference type="GO" id="GO:0006166">
    <property type="term" value="P:purine ribonucleoside salvage"/>
    <property type="evidence" value="ECO:0007669"/>
    <property type="project" value="UniProtKB-KW"/>
</dbReference>
<comment type="subunit">
    <text evidence="5">Homodimer.</text>
</comment>
<evidence type="ECO:0000256" key="5">
    <source>
        <dbReference type="ARBA" id="ARBA00011738"/>
    </source>
</evidence>
<evidence type="ECO:0000256" key="9">
    <source>
        <dbReference type="ARBA" id="ARBA00022679"/>
    </source>
</evidence>
<dbReference type="InterPro" id="IPR029057">
    <property type="entry name" value="PRTase-like"/>
</dbReference>
<gene>
    <name evidence="11" type="ORF">ZEAMMB73_Zm00001d051080</name>
</gene>
<dbReference type="GO" id="GO:0005737">
    <property type="term" value="C:cytoplasm"/>
    <property type="evidence" value="ECO:0007669"/>
    <property type="project" value="UniProtKB-SubCell"/>
</dbReference>
<evidence type="ECO:0000256" key="6">
    <source>
        <dbReference type="ARBA" id="ARBA00011893"/>
    </source>
</evidence>
<keyword evidence="9 11" id="KW-0808">Transferase</keyword>
<protein>
    <recommendedName>
        <fullName evidence="6">adenine phosphoribosyltransferase</fullName>
        <ecNumber evidence="6">2.4.2.7</ecNumber>
    </recommendedName>
</protein>
<dbReference type="AlphaFoldDB" id="A0A1D6Q4V5"/>
<sequence>MGEEASCDAVSLTEAGTNAKPVGKEVGREPAAAPAAAADPRLQGISDAIRVVPHFPKQGIMFNDITTLLLRPRVFKDAVDLFVERYRGMGIDAVAGKQQNPTDTSPSIVPPTSLCRVPTAECRVGSLAVTGAARRCRPGRARAAAGGAD</sequence>
<dbReference type="EMBL" id="CM000780">
    <property type="protein sequence ID" value="AQK53584.1"/>
    <property type="molecule type" value="Genomic_DNA"/>
</dbReference>
<evidence type="ECO:0000256" key="3">
    <source>
        <dbReference type="ARBA" id="ARBA00004659"/>
    </source>
</evidence>
<name>A0A1D6Q4V5_MAIZE</name>
<comment type="catalytic activity">
    <reaction evidence="1">
        <text>AMP + diphosphate = 5-phospho-alpha-D-ribose 1-diphosphate + adenine</text>
        <dbReference type="Rhea" id="RHEA:16609"/>
        <dbReference type="ChEBI" id="CHEBI:16708"/>
        <dbReference type="ChEBI" id="CHEBI:33019"/>
        <dbReference type="ChEBI" id="CHEBI:58017"/>
        <dbReference type="ChEBI" id="CHEBI:456215"/>
        <dbReference type="EC" id="2.4.2.7"/>
    </reaction>
</comment>
<reference evidence="11" key="1">
    <citation type="submission" date="2015-12" db="EMBL/GenBank/DDBJ databases">
        <title>Update maize B73 reference genome by single molecule sequencing technologies.</title>
        <authorList>
            <consortium name="Maize Genome Sequencing Project"/>
            <person name="Ware D."/>
        </authorList>
    </citation>
    <scope>NUCLEOTIDE SEQUENCE</scope>
    <source>
        <tissue evidence="11">Seedling</tissue>
    </source>
</reference>
<evidence type="ECO:0000256" key="4">
    <source>
        <dbReference type="ARBA" id="ARBA00008391"/>
    </source>
</evidence>
<evidence type="ECO:0000256" key="7">
    <source>
        <dbReference type="ARBA" id="ARBA00022490"/>
    </source>
</evidence>
<dbReference type="PANTHER" id="PTHR11776:SF22">
    <property type="entry name" value="ADENINE PHOSPHORIBOSYLTRANSFERASE 5"/>
    <property type="match status" value="1"/>
</dbReference>
<evidence type="ECO:0000256" key="10">
    <source>
        <dbReference type="ARBA" id="ARBA00022726"/>
    </source>
</evidence>
<dbReference type="InterPro" id="IPR050120">
    <property type="entry name" value="Adenine_PRTase"/>
</dbReference>
<organism evidence="11">
    <name type="scientific">Zea mays</name>
    <name type="common">Maize</name>
    <dbReference type="NCBI Taxonomy" id="4577"/>
    <lineage>
        <taxon>Eukaryota</taxon>
        <taxon>Viridiplantae</taxon>
        <taxon>Streptophyta</taxon>
        <taxon>Embryophyta</taxon>
        <taxon>Tracheophyta</taxon>
        <taxon>Spermatophyta</taxon>
        <taxon>Magnoliopsida</taxon>
        <taxon>Liliopsida</taxon>
        <taxon>Poales</taxon>
        <taxon>Poaceae</taxon>
        <taxon>PACMAD clade</taxon>
        <taxon>Panicoideae</taxon>
        <taxon>Andropogonodae</taxon>
        <taxon>Andropogoneae</taxon>
        <taxon>Tripsacinae</taxon>
        <taxon>Zea</taxon>
    </lineage>
</organism>
<evidence type="ECO:0000256" key="2">
    <source>
        <dbReference type="ARBA" id="ARBA00004496"/>
    </source>
</evidence>
<keyword evidence="8 11" id="KW-0328">Glycosyltransferase</keyword>
<evidence type="ECO:0000313" key="11">
    <source>
        <dbReference type="EMBL" id="AQK53584.1"/>
    </source>
</evidence>
<comment type="subcellular location">
    <subcellularLocation>
        <location evidence="2">Cytoplasm</location>
    </subcellularLocation>
</comment>
<evidence type="ECO:0000256" key="1">
    <source>
        <dbReference type="ARBA" id="ARBA00000868"/>
    </source>
</evidence>
<proteinExistence type="inferred from homology"/>
<comment type="similarity">
    <text evidence="4">Belongs to the purine/pyrimidine phosphoribosyltransferase family.</text>
</comment>
<dbReference type="Gene3D" id="3.40.50.2020">
    <property type="match status" value="1"/>
</dbReference>
<dbReference type="PANTHER" id="PTHR11776">
    <property type="entry name" value="ADENINE PHOSPHORIBOSYLTRANSFERASE"/>
    <property type="match status" value="1"/>
</dbReference>
<dbReference type="SUPFAM" id="SSF53271">
    <property type="entry name" value="PRTase-like"/>
    <property type="match status" value="1"/>
</dbReference>
<evidence type="ECO:0000256" key="8">
    <source>
        <dbReference type="ARBA" id="ARBA00022676"/>
    </source>
</evidence>
<keyword evidence="10" id="KW-0660">Purine salvage</keyword>